<dbReference type="InterPro" id="IPR000241">
    <property type="entry name" value="RlmKL-like_Mtase"/>
</dbReference>
<evidence type="ECO:0000313" key="2">
    <source>
        <dbReference type="EMBL" id="KAL0477672.1"/>
    </source>
</evidence>
<dbReference type="GO" id="GO:0030488">
    <property type="term" value="P:tRNA methylation"/>
    <property type="evidence" value="ECO:0007669"/>
    <property type="project" value="TreeGrafter"/>
</dbReference>
<name>A0AAW2YKJ9_9EUKA</name>
<dbReference type="InterPro" id="IPR029063">
    <property type="entry name" value="SAM-dependent_MTases_sf"/>
</dbReference>
<sequence length="447" mass="50780">MTELHTTSEDDLMLMGTVVTGFEDSSRNEVKKQLPNCSLCENFFSQQQKLQGRILFKTPRNVETKNKLMQLWSLEKLYVVCGSYTIPGLSTTSNNEVTDKIKAHNIELVTNAVRSVDWNLSFSAWRELYCTFNDIQQTPDVIKWRVTVRRAGVHYFKTEEITIACVNSINLEIPGNTFDVSLKDYQLEIFIYIFFDTVFVCLTACDDSLCLRRIQQRQDILNGTSLRPSIAYNMASMAQIQPGEVVLDLCCGTGTLPVVISQLCSSNIVLGVDLDLDQLQRSMKNFEASNVSTLNPPDVLLSDFGALPFKSNSVDVIISNLPFGKQIGTHSQNKKIYPALFSEVARVLTQTGRVIFLTTETRLISQCVKNNKQFLWLRDRTSVCVGGLDAWVHVICKKSQRSLEKWRIGGERIKRVTEIREKLRREEDLNRLKQESNSSDNDINSTE</sequence>
<feature type="domain" description="Ribosomal RNA large subunit methyltransferase K/L-like methyltransferase" evidence="1">
    <location>
        <begin position="220"/>
        <end position="371"/>
    </location>
</feature>
<dbReference type="GO" id="GO:0043527">
    <property type="term" value="C:tRNA methyltransferase complex"/>
    <property type="evidence" value="ECO:0007669"/>
    <property type="project" value="UniProtKB-ARBA"/>
</dbReference>
<comment type="caution">
    <text evidence="2">The sequence shown here is derived from an EMBL/GenBank/DDBJ whole genome shotgun (WGS) entry which is preliminary data.</text>
</comment>
<dbReference type="PANTHER" id="PTHR14911">
    <property type="entry name" value="THUMP DOMAIN-CONTAINING"/>
    <property type="match status" value="1"/>
</dbReference>
<accession>A0AAW2YKJ9</accession>
<dbReference type="PANTHER" id="PTHR14911:SF13">
    <property type="entry name" value="TRNA (GUANINE(6)-N2)-METHYLTRANSFERASE THUMP3"/>
    <property type="match status" value="1"/>
</dbReference>
<dbReference type="Pfam" id="PF01170">
    <property type="entry name" value="UPF0020"/>
    <property type="match status" value="1"/>
</dbReference>
<dbReference type="GO" id="GO:0016423">
    <property type="term" value="F:tRNA (guanine) methyltransferase activity"/>
    <property type="evidence" value="ECO:0007669"/>
    <property type="project" value="TreeGrafter"/>
</dbReference>
<reference evidence="2 3" key="1">
    <citation type="submission" date="2024-03" db="EMBL/GenBank/DDBJ databases">
        <title>The Acrasis kona genome and developmental transcriptomes reveal deep origins of eukaryotic multicellular pathways.</title>
        <authorList>
            <person name="Sheikh S."/>
            <person name="Fu C.-J."/>
            <person name="Brown M.W."/>
            <person name="Baldauf S.L."/>
        </authorList>
    </citation>
    <scope>NUCLEOTIDE SEQUENCE [LARGE SCALE GENOMIC DNA]</scope>
    <source>
        <strain evidence="2 3">ATCC MYA-3509</strain>
    </source>
</reference>
<gene>
    <name evidence="2" type="ORF">AKO1_015526</name>
</gene>
<evidence type="ECO:0000259" key="1">
    <source>
        <dbReference type="Pfam" id="PF01170"/>
    </source>
</evidence>
<dbReference type="AlphaFoldDB" id="A0AAW2YKJ9"/>
<evidence type="ECO:0000313" key="3">
    <source>
        <dbReference type="Proteomes" id="UP001431209"/>
    </source>
</evidence>
<dbReference type="SUPFAM" id="SSF143437">
    <property type="entry name" value="THUMP domain-like"/>
    <property type="match status" value="1"/>
</dbReference>
<dbReference type="SUPFAM" id="SSF53335">
    <property type="entry name" value="S-adenosyl-L-methionine-dependent methyltransferases"/>
    <property type="match status" value="1"/>
</dbReference>
<dbReference type="Proteomes" id="UP001431209">
    <property type="component" value="Unassembled WGS sequence"/>
</dbReference>
<protein>
    <recommendedName>
        <fullName evidence="1">Ribosomal RNA large subunit methyltransferase K/L-like methyltransferase domain-containing protein</fullName>
    </recommendedName>
</protein>
<dbReference type="Gene3D" id="3.40.50.150">
    <property type="entry name" value="Vaccinia Virus protein VP39"/>
    <property type="match status" value="1"/>
</dbReference>
<proteinExistence type="predicted"/>
<dbReference type="CDD" id="cd02440">
    <property type="entry name" value="AdoMet_MTases"/>
    <property type="match status" value="1"/>
</dbReference>
<organism evidence="2 3">
    <name type="scientific">Acrasis kona</name>
    <dbReference type="NCBI Taxonomy" id="1008807"/>
    <lineage>
        <taxon>Eukaryota</taxon>
        <taxon>Discoba</taxon>
        <taxon>Heterolobosea</taxon>
        <taxon>Tetramitia</taxon>
        <taxon>Eutetramitia</taxon>
        <taxon>Acrasidae</taxon>
        <taxon>Acrasis</taxon>
    </lineage>
</organism>
<keyword evidence="3" id="KW-1185">Reference proteome</keyword>
<dbReference type="EMBL" id="JAOPGA020000210">
    <property type="protein sequence ID" value="KAL0477672.1"/>
    <property type="molecule type" value="Genomic_DNA"/>
</dbReference>